<evidence type="ECO:0008006" key="2">
    <source>
        <dbReference type="Google" id="ProtNLM"/>
    </source>
</evidence>
<dbReference type="AlphaFoldDB" id="A0A381P8L1"/>
<evidence type="ECO:0000313" key="1">
    <source>
        <dbReference type="EMBL" id="SUZ62954.1"/>
    </source>
</evidence>
<protein>
    <recommendedName>
        <fullName evidence="2">Aspartyl/glutamyl-tRNA(Asn/Gln) amidotransferase subunit C</fullName>
    </recommendedName>
</protein>
<organism evidence="1">
    <name type="scientific">marine metagenome</name>
    <dbReference type="NCBI Taxonomy" id="408172"/>
    <lineage>
        <taxon>unclassified sequences</taxon>
        <taxon>metagenomes</taxon>
        <taxon>ecological metagenomes</taxon>
    </lineage>
</organism>
<dbReference type="InterPro" id="IPR003837">
    <property type="entry name" value="GatC"/>
</dbReference>
<reference evidence="1" key="1">
    <citation type="submission" date="2018-05" db="EMBL/GenBank/DDBJ databases">
        <authorList>
            <person name="Lanie J.A."/>
            <person name="Ng W.-L."/>
            <person name="Kazmierczak K.M."/>
            <person name="Andrzejewski T.M."/>
            <person name="Davidsen T.M."/>
            <person name="Wayne K.J."/>
            <person name="Tettelin H."/>
            <person name="Glass J.I."/>
            <person name="Rusch D."/>
            <person name="Podicherti R."/>
            <person name="Tsui H.-C.T."/>
            <person name="Winkler M.E."/>
        </authorList>
    </citation>
    <scope>NUCLEOTIDE SEQUENCE</scope>
</reference>
<sequence>MALNKREIRDIAFLARLTLKGSEINDVHEKLTKIINFIDQLQVVNTEGVDPMAHPLNQTQRLRNDKITDINQRDKIQNNAPEVSDGFYLVPKVIE</sequence>
<dbReference type="GO" id="GO:0070681">
    <property type="term" value="P:glutaminyl-tRNAGln biosynthesis via transamidation"/>
    <property type="evidence" value="ECO:0007669"/>
    <property type="project" value="TreeGrafter"/>
</dbReference>
<dbReference type="PANTHER" id="PTHR15004:SF0">
    <property type="entry name" value="GLUTAMYL-TRNA(GLN) AMIDOTRANSFERASE SUBUNIT C, MITOCHONDRIAL"/>
    <property type="match status" value="1"/>
</dbReference>
<dbReference type="Pfam" id="PF02686">
    <property type="entry name" value="GatC"/>
    <property type="match status" value="1"/>
</dbReference>
<dbReference type="Gene3D" id="1.10.20.60">
    <property type="entry name" value="Glu-tRNAGln amidotransferase C subunit, N-terminal domain"/>
    <property type="match status" value="1"/>
</dbReference>
<accession>A0A381P8L1</accession>
<dbReference type="InterPro" id="IPR036113">
    <property type="entry name" value="Asp/Glu-ADT_sf_sub_c"/>
</dbReference>
<gene>
    <name evidence="1" type="ORF">METZ01_LOCUS15808</name>
</gene>
<dbReference type="GO" id="GO:0006450">
    <property type="term" value="P:regulation of translational fidelity"/>
    <property type="evidence" value="ECO:0007669"/>
    <property type="project" value="InterPro"/>
</dbReference>
<dbReference type="NCBIfam" id="TIGR00135">
    <property type="entry name" value="gatC"/>
    <property type="match status" value="1"/>
</dbReference>
<dbReference type="SUPFAM" id="SSF141000">
    <property type="entry name" value="Glu-tRNAGln amidotransferase C subunit"/>
    <property type="match status" value="1"/>
</dbReference>
<dbReference type="HAMAP" id="MF_00122">
    <property type="entry name" value="GatC"/>
    <property type="match status" value="1"/>
</dbReference>
<dbReference type="PANTHER" id="PTHR15004">
    <property type="entry name" value="GLUTAMYL-TRNA(GLN) AMIDOTRANSFERASE SUBUNIT C, MITOCHONDRIAL"/>
    <property type="match status" value="1"/>
</dbReference>
<proteinExistence type="inferred from homology"/>
<name>A0A381P8L1_9ZZZZ</name>
<dbReference type="EMBL" id="UINC01000899">
    <property type="protein sequence ID" value="SUZ62954.1"/>
    <property type="molecule type" value="Genomic_DNA"/>
</dbReference>